<feature type="binding site" evidence="7">
    <location>
        <position position="190"/>
    </location>
    <ligand>
        <name>Fe(2+)</name>
        <dbReference type="ChEBI" id="CHEBI:29033"/>
    </ligand>
</feature>
<evidence type="ECO:0000256" key="1">
    <source>
        <dbReference type="ARBA" id="ARBA00007718"/>
    </source>
</evidence>
<dbReference type="EMBL" id="AP025591">
    <property type="protein sequence ID" value="BDG02041.1"/>
    <property type="molecule type" value="Genomic_DNA"/>
</dbReference>
<evidence type="ECO:0000313" key="10">
    <source>
        <dbReference type="Proteomes" id="UP001162891"/>
    </source>
</evidence>
<keyword evidence="7" id="KW-0479">Metal-binding</keyword>
<sequence length="330" mass="35772">MAHTAVFLMNLGGPRNLDEVEPYLYELFSDPLVISAPFGPLRPLLAKLISKTRAPSSAEKYALIGGKSPLVEGTEAQARALAGALGPGYSCHLAMRCGHPNTEEGVRDALAAGATRAVALPLYPQYANATTWSSLVELRRLWPKDRPLAEICTWHDHAGYLDASAAAVRETVAQVPAELRDRVLVVFSAHGLPMSQVRKGDPYPQYIELSSRETARRAGVARWQVTYQSRVGPTKWLGPDTVEWLAANARDRVIVTVPIAFVSEHLETLYDMDILAKESAEKGGARLYRRVPALGTRPDFIAALADVVRKGEAGQAAMAGATRAAAELRP</sequence>
<dbReference type="RefSeq" id="WP_248359197.1">
    <property type="nucleotide sequence ID" value="NZ_AP025591.1"/>
</dbReference>
<dbReference type="Pfam" id="PF00762">
    <property type="entry name" value="Ferrochelatase"/>
    <property type="match status" value="1"/>
</dbReference>
<dbReference type="Proteomes" id="UP001162891">
    <property type="component" value="Chromosome"/>
</dbReference>
<comment type="similarity">
    <text evidence="1 7 8">Belongs to the ferrochelatase family.</text>
</comment>
<name>A0ABM7WRF6_9BACT</name>
<dbReference type="Gene3D" id="3.40.50.1400">
    <property type="match status" value="2"/>
</dbReference>
<evidence type="ECO:0000256" key="6">
    <source>
        <dbReference type="ARBA" id="ARBA00024536"/>
    </source>
</evidence>
<evidence type="ECO:0000256" key="3">
    <source>
        <dbReference type="ARBA" id="ARBA00023133"/>
    </source>
</evidence>
<keyword evidence="2 7" id="KW-0408">Iron</keyword>
<dbReference type="InterPro" id="IPR001015">
    <property type="entry name" value="Ferrochelatase"/>
</dbReference>
<dbReference type="CDD" id="cd03411">
    <property type="entry name" value="Ferrochelatase_N"/>
    <property type="match status" value="1"/>
</dbReference>
<dbReference type="SUPFAM" id="SSF53800">
    <property type="entry name" value="Chelatase"/>
    <property type="match status" value="1"/>
</dbReference>
<keyword evidence="7 8" id="KW-0963">Cytoplasm</keyword>
<dbReference type="EC" id="4.98.1.1" evidence="7 8"/>
<dbReference type="PROSITE" id="PS00534">
    <property type="entry name" value="FERROCHELATASE"/>
    <property type="match status" value="1"/>
</dbReference>
<keyword evidence="3 7" id="KW-0350">Heme biosynthesis</keyword>
<evidence type="ECO:0000256" key="5">
    <source>
        <dbReference type="ARBA" id="ARBA00023244"/>
    </source>
</evidence>
<evidence type="ECO:0000256" key="8">
    <source>
        <dbReference type="RuleBase" id="RU000607"/>
    </source>
</evidence>
<accession>A0ABM7WRF6</accession>
<evidence type="ECO:0000256" key="2">
    <source>
        <dbReference type="ARBA" id="ARBA00023004"/>
    </source>
</evidence>
<organism evidence="9 10">
    <name type="scientific">Anaeromyxobacter oryzae</name>
    <dbReference type="NCBI Taxonomy" id="2918170"/>
    <lineage>
        <taxon>Bacteria</taxon>
        <taxon>Pseudomonadati</taxon>
        <taxon>Myxococcota</taxon>
        <taxon>Myxococcia</taxon>
        <taxon>Myxococcales</taxon>
        <taxon>Cystobacterineae</taxon>
        <taxon>Anaeromyxobacteraceae</taxon>
        <taxon>Anaeromyxobacter</taxon>
    </lineage>
</organism>
<keyword evidence="5 7" id="KW-0627">Porphyrin biosynthesis</keyword>
<dbReference type="InterPro" id="IPR033659">
    <property type="entry name" value="Ferrochelatase_N"/>
</dbReference>
<comment type="catalytic activity">
    <reaction evidence="7 8">
        <text>heme b + 2 H(+) = protoporphyrin IX + Fe(2+)</text>
        <dbReference type="Rhea" id="RHEA:22584"/>
        <dbReference type="ChEBI" id="CHEBI:15378"/>
        <dbReference type="ChEBI" id="CHEBI:29033"/>
        <dbReference type="ChEBI" id="CHEBI:57306"/>
        <dbReference type="ChEBI" id="CHEBI:60344"/>
        <dbReference type="EC" id="4.98.1.1"/>
    </reaction>
</comment>
<comment type="function">
    <text evidence="7 8">Catalyzes the ferrous insertion into protoporphyrin IX.</text>
</comment>
<keyword evidence="10" id="KW-1185">Reference proteome</keyword>
<dbReference type="CDD" id="cd00419">
    <property type="entry name" value="Ferrochelatase_C"/>
    <property type="match status" value="1"/>
</dbReference>
<protein>
    <recommendedName>
        <fullName evidence="7 8">Ferrochelatase</fullName>
        <ecNumber evidence="7 8">4.98.1.1</ecNumber>
    </recommendedName>
    <alternativeName>
        <fullName evidence="7">Heme synthase</fullName>
    </alternativeName>
    <alternativeName>
        <fullName evidence="7">Protoheme ferro-lyase</fullName>
    </alternativeName>
</protein>
<feature type="binding site" evidence="7">
    <location>
        <position position="267"/>
    </location>
    <ligand>
        <name>Fe(2+)</name>
        <dbReference type="ChEBI" id="CHEBI:29033"/>
    </ligand>
</feature>
<dbReference type="HAMAP" id="MF_00323">
    <property type="entry name" value="Ferrochelatase"/>
    <property type="match status" value="1"/>
</dbReference>
<comment type="catalytic activity">
    <reaction evidence="6">
        <text>Fe-coproporphyrin III + 2 H(+) = coproporphyrin III + Fe(2+)</text>
        <dbReference type="Rhea" id="RHEA:49572"/>
        <dbReference type="ChEBI" id="CHEBI:15378"/>
        <dbReference type="ChEBI" id="CHEBI:29033"/>
        <dbReference type="ChEBI" id="CHEBI:68438"/>
        <dbReference type="ChEBI" id="CHEBI:131725"/>
        <dbReference type="EC" id="4.99.1.9"/>
    </reaction>
    <physiologicalReaction direction="right-to-left" evidence="6">
        <dbReference type="Rhea" id="RHEA:49574"/>
    </physiologicalReaction>
</comment>
<gene>
    <name evidence="7 9" type="primary">hemH</name>
    <name evidence="9" type="ORF">AMOR_10370</name>
</gene>
<dbReference type="PANTHER" id="PTHR11108">
    <property type="entry name" value="FERROCHELATASE"/>
    <property type="match status" value="1"/>
</dbReference>
<dbReference type="InterPro" id="IPR033644">
    <property type="entry name" value="Ferrochelatase_C"/>
</dbReference>
<reference evidence="10" key="1">
    <citation type="journal article" date="2022" name="Int. J. Syst. Evol. Microbiol.">
        <title>Anaeromyxobacter oryzae sp. nov., Anaeromyxobacter diazotrophicus sp. nov. and Anaeromyxobacter paludicola sp. nov., isolated from paddy soils.</title>
        <authorList>
            <person name="Itoh H."/>
            <person name="Xu Z."/>
            <person name="Mise K."/>
            <person name="Masuda Y."/>
            <person name="Ushijima N."/>
            <person name="Hayakawa C."/>
            <person name="Shiratori Y."/>
            <person name="Senoo K."/>
        </authorList>
    </citation>
    <scope>NUCLEOTIDE SEQUENCE [LARGE SCALE GENOMIC DNA]</scope>
    <source>
        <strain evidence="10">Red232</strain>
    </source>
</reference>
<evidence type="ECO:0000256" key="4">
    <source>
        <dbReference type="ARBA" id="ARBA00023239"/>
    </source>
</evidence>
<evidence type="ECO:0000256" key="7">
    <source>
        <dbReference type="HAMAP-Rule" id="MF_00323"/>
    </source>
</evidence>
<evidence type="ECO:0000313" key="9">
    <source>
        <dbReference type="EMBL" id="BDG02041.1"/>
    </source>
</evidence>
<proteinExistence type="inferred from homology"/>
<keyword evidence="4 7" id="KW-0456">Lyase</keyword>
<dbReference type="NCBIfam" id="TIGR00109">
    <property type="entry name" value="hemH"/>
    <property type="match status" value="1"/>
</dbReference>
<dbReference type="PANTHER" id="PTHR11108:SF1">
    <property type="entry name" value="FERROCHELATASE, MITOCHONDRIAL"/>
    <property type="match status" value="1"/>
</dbReference>
<comment type="subcellular location">
    <subcellularLocation>
        <location evidence="7 8">Cytoplasm</location>
    </subcellularLocation>
</comment>
<comment type="pathway">
    <text evidence="7 8">Porphyrin-containing compound metabolism; protoheme biosynthesis; protoheme from protoporphyrin-IX: step 1/1.</text>
</comment>
<dbReference type="InterPro" id="IPR019772">
    <property type="entry name" value="Ferrochelatase_AS"/>
</dbReference>